<evidence type="ECO:0000313" key="2">
    <source>
        <dbReference type="Proteomes" id="UP000268093"/>
    </source>
</evidence>
<dbReference type="AlphaFoldDB" id="A0A433D8U9"/>
<evidence type="ECO:0000313" key="1">
    <source>
        <dbReference type="EMBL" id="RUP47265.1"/>
    </source>
</evidence>
<sequence length="101" mass="11768">MDIDAYFDDLDSCSLASFLLYTNATDRTKAHSLYKDILQAISNDSNISPERREAANSRLEDFKTQRTSDEVKQYWINMTINRLKEQIDLEQVSRLLFDISP</sequence>
<dbReference type="EMBL" id="RBNI01004744">
    <property type="protein sequence ID" value="RUP47265.1"/>
    <property type="molecule type" value="Genomic_DNA"/>
</dbReference>
<organism evidence="1 2">
    <name type="scientific">Jimgerdemannia flammicorona</name>
    <dbReference type="NCBI Taxonomy" id="994334"/>
    <lineage>
        <taxon>Eukaryota</taxon>
        <taxon>Fungi</taxon>
        <taxon>Fungi incertae sedis</taxon>
        <taxon>Mucoromycota</taxon>
        <taxon>Mucoromycotina</taxon>
        <taxon>Endogonomycetes</taxon>
        <taxon>Endogonales</taxon>
        <taxon>Endogonaceae</taxon>
        <taxon>Jimgerdemannia</taxon>
    </lineage>
</organism>
<proteinExistence type="predicted"/>
<accession>A0A433D8U9</accession>
<gene>
    <name evidence="1" type="ORF">BC936DRAFT_145926</name>
</gene>
<dbReference type="Proteomes" id="UP000268093">
    <property type="component" value="Unassembled WGS sequence"/>
</dbReference>
<keyword evidence="2" id="KW-1185">Reference proteome</keyword>
<protein>
    <submittedName>
        <fullName evidence="1">Uncharacterized protein</fullName>
    </submittedName>
</protein>
<comment type="caution">
    <text evidence="1">The sequence shown here is derived from an EMBL/GenBank/DDBJ whole genome shotgun (WGS) entry which is preliminary data.</text>
</comment>
<name>A0A433D8U9_9FUNG</name>
<reference evidence="1 2" key="1">
    <citation type="journal article" date="2018" name="New Phytol.">
        <title>Phylogenomics of Endogonaceae and evolution of mycorrhizas within Mucoromycota.</title>
        <authorList>
            <person name="Chang Y."/>
            <person name="Desiro A."/>
            <person name="Na H."/>
            <person name="Sandor L."/>
            <person name="Lipzen A."/>
            <person name="Clum A."/>
            <person name="Barry K."/>
            <person name="Grigoriev I.V."/>
            <person name="Martin F.M."/>
            <person name="Stajich J.E."/>
            <person name="Smith M.E."/>
            <person name="Bonito G."/>
            <person name="Spatafora J.W."/>
        </authorList>
    </citation>
    <scope>NUCLEOTIDE SEQUENCE [LARGE SCALE GENOMIC DNA]</scope>
    <source>
        <strain evidence="1 2">GMNB39</strain>
    </source>
</reference>